<accession>A0ABP1GFN8</accession>
<proteinExistence type="predicted"/>
<feature type="domain" description="Carrier" evidence="4">
    <location>
        <begin position="804"/>
        <end position="879"/>
    </location>
</feature>
<feature type="compositionally biased region" description="Polar residues" evidence="3">
    <location>
        <begin position="2556"/>
        <end position="2567"/>
    </location>
</feature>
<dbReference type="InterPro" id="IPR010071">
    <property type="entry name" value="AA_adenyl_dom"/>
</dbReference>
<dbReference type="SUPFAM" id="SSF52777">
    <property type="entry name" value="CoA-dependent acyltransferases"/>
    <property type="match status" value="5"/>
</dbReference>
<dbReference type="CDD" id="cd05930">
    <property type="entry name" value="A_NRPS"/>
    <property type="match status" value="1"/>
</dbReference>
<dbReference type="Gene3D" id="3.40.50.980">
    <property type="match status" value="2"/>
</dbReference>
<feature type="region of interest" description="Disordered" evidence="3">
    <location>
        <begin position="775"/>
        <end position="805"/>
    </location>
</feature>
<protein>
    <submittedName>
        <fullName evidence="5">G12366 protein</fullName>
    </submittedName>
</protein>
<dbReference type="Proteomes" id="UP001497392">
    <property type="component" value="Unassembled WGS sequence"/>
</dbReference>
<dbReference type="Gene3D" id="2.30.38.10">
    <property type="entry name" value="Luciferase, Domain 3"/>
    <property type="match status" value="1"/>
</dbReference>
<dbReference type="Gene3D" id="1.10.1200.10">
    <property type="entry name" value="ACP-like"/>
    <property type="match status" value="2"/>
</dbReference>
<dbReference type="Gene3D" id="3.30.559.30">
    <property type="entry name" value="Nonribosomal peptide synthetase, condensation domain"/>
    <property type="match status" value="3"/>
</dbReference>
<keyword evidence="2" id="KW-0597">Phosphoprotein</keyword>
<dbReference type="InterPro" id="IPR025110">
    <property type="entry name" value="AMP-bd_C"/>
</dbReference>
<reference evidence="5 6" key="1">
    <citation type="submission" date="2024-06" db="EMBL/GenBank/DDBJ databases">
        <authorList>
            <person name="Kraege A."/>
            <person name="Thomma B."/>
        </authorList>
    </citation>
    <scope>NUCLEOTIDE SEQUENCE [LARGE SCALE GENOMIC DNA]</scope>
</reference>
<dbReference type="PROSITE" id="PS50075">
    <property type="entry name" value="CARRIER"/>
    <property type="match status" value="2"/>
</dbReference>
<comment type="caution">
    <text evidence="5">The sequence shown here is derived from an EMBL/GenBank/DDBJ whole genome shotgun (WGS) entry which is preliminary data.</text>
</comment>
<dbReference type="SUPFAM" id="SSF47336">
    <property type="entry name" value="ACP-like"/>
    <property type="match status" value="2"/>
</dbReference>
<evidence type="ECO:0000256" key="3">
    <source>
        <dbReference type="SAM" id="MobiDB-lite"/>
    </source>
</evidence>
<dbReference type="InterPro" id="IPR042099">
    <property type="entry name" value="ANL_N_sf"/>
</dbReference>
<organism evidence="5 6">
    <name type="scientific">Coccomyxa viridis</name>
    <dbReference type="NCBI Taxonomy" id="1274662"/>
    <lineage>
        <taxon>Eukaryota</taxon>
        <taxon>Viridiplantae</taxon>
        <taxon>Chlorophyta</taxon>
        <taxon>core chlorophytes</taxon>
        <taxon>Trebouxiophyceae</taxon>
        <taxon>Trebouxiophyceae incertae sedis</taxon>
        <taxon>Coccomyxaceae</taxon>
        <taxon>Coccomyxa</taxon>
    </lineage>
</organism>
<keyword evidence="6" id="KW-1185">Reference proteome</keyword>
<dbReference type="InterPro" id="IPR045851">
    <property type="entry name" value="AMP-bd_C_sf"/>
</dbReference>
<dbReference type="Pfam" id="PF00550">
    <property type="entry name" value="PP-binding"/>
    <property type="match status" value="2"/>
</dbReference>
<dbReference type="SUPFAM" id="SSF56801">
    <property type="entry name" value="Acetyl-CoA synthetase-like"/>
    <property type="match status" value="2"/>
</dbReference>
<sequence length="2589" mass="276809">MASDRNIEFWQKALEGAPALTLAPIDRSRPSAVNPQRYGNVAQHIPSALVDDIRRHSSSQSPKSTLVGVWQVLLSRYSRSEDVVTGIATDKTAGPDVARLIGLDCNPIALRTSFADPALTFTGLLSKVDEALSAALDNSAVPFTQVVDAVKAPRKQNSAPIFQALFLLREVSTKQAITSIGQLDFVLELAEHGAGLQGTLHFNTDLFDKATAHRMLGHYVELLHSAAAAPGVQVNRLNLITPPEVTQVLQGFNAWDLPYTNLLNPETQTIHGMFEHWAKHTSEAPALTFGDSTLSYAELDARANQLAHRLIELGAAPERPVGILMRRSLDLFTGLVAILKAGSAYVPMDPDYPPDRLAIMAGDSKAPVILSQDDLQEKVAEVLEAVKKDQAAAGGTSAVPQIVLMDAERAALAQRPKTSPGAAVKSRNMCYIIFTSGSTGRPKGTVLQHAGVVNYFLSLVDKLKLTPADAFLQKAPISFDASVQELFNAFACGGRVVLAAPGMEKDTQALARLISSQGITNCSCVPSQLEVLLMESELDSCTALRHVLVGGEALPPVLASRFGQRLPNAHLHNAYGPTETTVDATGYDVTAEFKGGASVPIGRPINNMRCYVLDPQLQLLPVGMAGELMVSGIQLAREYLHNPEKTAASFIPNPHNHDDHPNHTRVYRTGDLARWLPNGNVEFLGRLDDQVKLRGFRIELGEVEAVLMEAPGVKLAAALVLKDTSGTDRLVGYVSPDAVDKDAIIAELKQRLPAHFVPSLIVPLAEMPLSPAGKVDRKKLKTDKRYTPDWQSSASAGAEEEYEPPSSALEEKIQRVWQEVLGQEKISVAADFFQIGGNSLRVGMVMAKVRAAIDGDAPTALFFKAPTISGLARQIEALSAAAAQAKPIPSAPYTAEQLAQGIPCWPLQKHLLAQDPEEGAQLTAALKFSSAPDFAALEAALKAVAARHDLLRTRFTSSGSDFLQVFGGEPCLQRKQLPAGQDLGAALEAEAGVPLDPSKEGGVLRATLLESAANGKQEAVLALTLHAIAGEEPSMQLLQSQVLAAYENAHSGSSTSVKSGLQFRDVLHWLSERQNKGELEGQLAFWRRQLAYAPPLLSLPTDYPRQAGEPGEAKSVPLVLPGGLVAQLKNVANAAGVSPFMALLAVWQLLLSTYSQTEDIIVAAMVNNRKRPELADVIGPFANNVALRTNLSGLPTFKQLLSRVKGVVLSALANSELPFSQVLQALSEDQDTLNETCVFQTAFNVELSDAPASDAVQRIPVPRTTTQVDLEVFLQTASKELHGELIYNADLFEESTAQRIAGHLQVLLETALESPDDVAADLSMLSADERGQLLSGFNGTDAPAPADKTLSQLFEAQAAAQPQAACLTEGSKKLTYAEVDEKANQLAYHLIASGVSPGATVVLLMNRTAEFVVSVLAVLKAGCAYCALSAELPEEALQHILQDAAPALVITHGGLHAVLPKGAHAPRVFNFDSAPDADALSKRPSRQLAVCAAPREAAFIYYMPGAGNRPQGVEHSHMAVANLILAVLHGTIPNSRPPVIACHADNSASSALLEMWAALLTGGSLVLVSMAGASIGPLIRSSGVTVALLTGDEVEGILEDGTLEEADKLQTLWLRKEDIQYYEVFNSVCAVAPHIKICIGSSPQEAVPFATMCVLGPEDMDAELLGKPAANTRAYVLSDRQRPLPMGVPGRLHISGSCLARGILRNPQQTAERFTANPFFDPFADPPAFSRMVDTGILALWRPDGSLEFAGFANRQVLLRGSRIVLSDVEAVLESVPGVEQAVALVQDDPTGAQRLVAYVTPASADGAAVLAAMRGKLPAHLMPASVTALPQFPRVLLSSQVDSVSLPTPDWTAAAEEYVAPSNALEKQIQGLFQKVLGKDKVSTTANFFAEGGSQEQAMEVMAQMQQVIGRGMPASLLARSPTVAGLAETLAAMPAVDPSAEFAIPKAPFTAAQKAAGVPCSLRQEDMAQRFLEDPDRETGANESVPSCLHLRGKLNVGALEDALALVVQRHEVLHARYTMRHGEVLQIIGEPPRPNLHKRKAPKGVDTGLKHALVEEAAHMFDLEHDPVMMHCVLFEVDPEDRIDPAVDEHMLLIVVNHVCTDGWSEKVTMTEINAAYNAFAQTGAPPKPNPEFPELQLSYTDFSLWQRGRVQPGGGLESQREYWKKQLKDAPYVPHIPMPSDFDRPITDDSLGEEIKVSVPADLVKSLKSLAIACGTTLFVTVLCAWKLLLSQYSRLKDVVVQTAMAGRVASELEPLIGWFANGAAVRTKLDGDALTVKQLLDRVRRSVQGAFANSELPTGEQTVMAGLPAEDEPKLMPFGFAVHDESFFRVPEWHGLQAKRVNVVTDESEQEFGGVMLELDLLEDSGQLMGTLGYNIDLFKESTVIRIAQQFQAMLEAFVQSGPSAAVAGLPVMSELLRRVADLDEEEADMLRSLGTAKAQALPSVAEEEPDVATAKQKPASHALKPTASLMNPFGGLSLEDPIAVGGAAQEAEAPAGGQLLELDAGSMAQALRSLRSNRGQLAPGASGLSRPAASLAGRQSGLATLHSGLSGRQSGMASRQSGMAGKQSGIASIKSKRSSVPAT</sequence>
<evidence type="ECO:0000256" key="1">
    <source>
        <dbReference type="ARBA" id="ARBA00022450"/>
    </source>
</evidence>
<feature type="region of interest" description="Disordered" evidence="3">
    <location>
        <begin position="2551"/>
        <end position="2589"/>
    </location>
</feature>
<dbReference type="Gene3D" id="3.30.300.30">
    <property type="match status" value="2"/>
</dbReference>
<evidence type="ECO:0000313" key="6">
    <source>
        <dbReference type="Proteomes" id="UP001497392"/>
    </source>
</evidence>
<dbReference type="PANTHER" id="PTHR45527">
    <property type="entry name" value="NONRIBOSOMAL PEPTIDE SYNTHETASE"/>
    <property type="match status" value="1"/>
</dbReference>
<evidence type="ECO:0000259" key="4">
    <source>
        <dbReference type="PROSITE" id="PS50075"/>
    </source>
</evidence>
<feature type="region of interest" description="Disordered" evidence="3">
    <location>
        <begin position="2444"/>
        <end position="2472"/>
    </location>
</feature>
<dbReference type="Pfam" id="PF13193">
    <property type="entry name" value="AMP-binding_C"/>
    <property type="match status" value="2"/>
</dbReference>
<dbReference type="InterPro" id="IPR001242">
    <property type="entry name" value="Condensation_dom"/>
</dbReference>
<dbReference type="EMBL" id="CAXHTA020000019">
    <property type="protein sequence ID" value="CAL5229103.1"/>
    <property type="molecule type" value="Genomic_DNA"/>
</dbReference>
<dbReference type="InterPro" id="IPR020845">
    <property type="entry name" value="AMP-binding_CS"/>
</dbReference>
<evidence type="ECO:0000256" key="2">
    <source>
        <dbReference type="ARBA" id="ARBA00022553"/>
    </source>
</evidence>
<evidence type="ECO:0000313" key="5">
    <source>
        <dbReference type="EMBL" id="CAL5229103.1"/>
    </source>
</evidence>
<name>A0ABP1GFN8_9CHLO</name>
<dbReference type="Pfam" id="PF00668">
    <property type="entry name" value="Condensation"/>
    <property type="match status" value="3"/>
</dbReference>
<dbReference type="PROSITE" id="PS00455">
    <property type="entry name" value="AMP_BINDING"/>
    <property type="match status" value="1"/>
</dbReference>
<dbReference type="PANTHER" id="PTHR45527:SF1">
    <property type="entry name" value="FATTY ACID SYNTHASE"/>
    <property type="match status" value="1"/>
</dbReference>
<dbReference type="Gene3D" id="3.40.50.12780">
    <property type="entry name" value="N-terminal domain of ligase-like"/>
    <property type="match status" value="1"/>
</dbReference>
<dbReference type="Pfam" id="PF00501">
    <property type="entry name" value="AMP-binding"/>
    <property type="match status" value="2"/>
</dbReference>
<dbReference type="InterPro" id="IPR036736">
    <property type="entry name" value="ACP-like_sf"/>
</dbReference>
<gene>
    <name evidence="5" type="primary">g12366</name>
    <name evidence="5" type="ORF">VP750_LOCUS11009</name>
</gene>
<dbReference type="InterPro" id="IPR023213">
    <property type="entry name" value="CAT-like_dom_sf"/>
</dbReference>
<feature type="domain" description="Carrier" evidence="4">
    <location>
        <begin position="1861"/>
        <end position="1936"/>
    </location>
</feature>
<dbReference type="Gene3D" id="3.30.559.10">
    <property type="entry name" value="Chloramphenicol acetyltransferase-like domain"/>
    <property type="match status" value="2"/>
</dbReference>
<dbReference type="InterPro" id="IPR000873">
    <property type="entry name" value="AMP-dep_synth/lig_dom"/>
</dbReference>
<dbReference type="NCBIfam" id="TIGR01733">
    <property type="entry name" value="AA-adenyl-dom"/>
    <property type="match status" value="1"/>
</dbReference>
<dbReference type="CDD" id="cd19531">
    <property type="entry name" value="LCL_NRPS-like"/>
    <property type="match status" value="2"/>
</dbReference>
<dbReference type="InterPro" id="IPR009081">
    <property type="entry name" value="PP-bd_ACP"/>
</dbReference>
<keyword evidence="1" id="KW-0596">Phosphopantetheine</keyword>